<accession>A0ABV4WD09</accession>
<dbReference type="RefSeq" id="WP_413275441.1">
    <property type="nucleotide sequence ID" value="NZ_JBHFNT010000004.1"/>
</dbReference>
<comment type="caution">
    <text evidence="1">The sequence shown here is derived from an EMBL/GenBank/DDBJ whole genome shotgun (WGS) entry which is preliminary data.</text>
</comment>
<sequence length="100" mass="11341">MKIEIGLRTNNGIKTISYEGTEDFCKLVERAYRSENLAESIIIGDKQWINPGLSEFLTESTYKEVQQINYILTGCYSTPEQILRLESFLSKSVQNAEAVA</sequence>
<gene>
    <name evidence="1" type="ORF">ACE1CA_00370</name>
</gene>
<proteinExistence type="predicted"/>
<name>A0ABV4WD09_9CYAN</name>
<protein>
    <submittedName>
        <fullName evidence="1">Uncharacterized protein</fullName>
    </submittedName>
</protein>
<dbReference type="Proteomes" id="UP001576780">
    <property type="component" value="Unassembled WGS sequence"/>
</dbReference>
<organism evidence="1 2">
    <name type="scientific">Floridaenema evergladense BLCC-F167</name>
    <dbReference type="NCBI Taxonomy" id="3153639"/>
    <lineage>
        <taxon>Bacteria</taxon>
        <taxon>Bacillati</taxon>
        <taxon>Cyanobacteriota</taxon>
        <taxon>Cyanophyceae</taxon>
        <taxon>Oscillatoriophycideae</taxon>
        <taxon>Aerosakkonematales</taxon>
        <taxon>Aerosakkonemataceae</taxon>
        <taxon>Floridanema</taxon>
        <taxon>Floridanema evergladense</taxon>
    </lineage>
</organism>
<reference evidence="1 2" key="1">
    <citation type="submission" date="2024-09" db="EMBL/GenBank/DDBJ databases">
        <title>Floridaenema gen nov. (Aerosakkonemataceae, Aerosakkonematales ord. nov., Cyanobacteria) from benthic tropical and subtropical fresh waters, with the description of four new species.</title>
        <authorList>
            <person name="Moretto J.A."/>
            <person name="Berthold D.E."/>
            <person name="Lefler F.W."/>
            <person name="Huang I.-S."/>
            <person name="Laughinghouse H. IV."/>
        </authorList>
    </citation>
    <scope>NUCLEOTIDE SEQUENCE [LARGE SCALE GENOMIC DNA]</scope>
    <source>
        <strain evidence="1 2">BLCC-F167</strain>
    </source>
</reference>
<keyword evidence="2" id="KW-1185">Reference proteome</keyword>
<evidence type="ECO:0000313" key="2">
    <source>
        <dbReference type="Proteomes" id="UP001576780"/>
    </source>
</evidence>
<dbReference type="EMBL" id="JBHFNT010000004">
    <property type="protein sequence ID" value="MFB2832965.1"/>
    <property type="molecule type" value="Genomic_DNA"/>
</dbReference>
<evidence type="ECO:0000313" key="1">
    <source>
        <dbReference type="EMBL" id="MFB2832965.1"/>
    </source>
</evidence>